<name>A0ABV0VY89_9TELE</name>
<keyword evidence="2" id="KW-1185">Reference proteome</keyword>
<proteinExistence type="predicted"/>
<dbReference type="EMBL" id="JAHRIM010020021">
    <property type="protein sequence ID" value="MEQ2262044.1"/>
    <property type="molecule type" value="Genomic_DNA"/>
</dbReference>
<organism evidence="1 2">
    <name type="scientific">Xenotaenia resolanae</name>
    <dbReference type="NCBI Taxonomy" id="208358"/>
    <lineage>
        <taxon>Eukaryota</taxon>
        <taxon>Metazoa</taxon>
        <taxon>Chordata</taxon>
        <taxon>Craniata</taxon>
        <taxon>Vertebrata</taxon>
        <taxon>Euteleostomi</taxon>
        <taxon>Actinopterygii</taxon>
        <taxon>Neopterygii</taxon>
        <taxon>Teleostei</taxon>
        <taxon>Neoteleostei</taxon>
        <taxon>Acanthomorphata</taxon>
        <taxon>Ovalentaria</taxon>
        <taxon>Atherinomorphae</taxon>
        <taxon>Cyprinodontiformes</taxon>
        <taxon>Goodeidae</taxon>
        <taxon>Xenotaenia</taxon>
    </lineage>
</organism>
<evidence type="ECO:0000313" key="1">
    <source>
        <dbReference type="EMBL" id="MEQ2262044.1"/>
    </source>
</evidence>
<evidence type="ECO:0000313" key="2">
    <source>
        <dbReference type="Proteomes" id="UP001444071"/>
    </source>
</evidence>
<protein>
    <submittedName>
        <fullName evidence="1">Uncharacterized protein</fullName>
    </submittedName>
</protein>
<accession>A0ABV0VY89</accession>
<sequence length="109" mass="12508">MVKILCEEQDCNRVTTRVTHSTLKANMRLGMRCPTSCKKSVVSQFAHCKVKSQVCFDTKPCKDPNTGMMDNFSDQSWHSEACLQHTQILRILAKQISYKKCKRKLPQLS</sequence>
<reference evidence="1 2" key="1">
    <citation type="submission" date="2021-06" db="EMBL/GenBank/DDBJ databases">
        <authorList>
            <person name="Palmer J.M."/>
        </authorList>
    </citation>
    <scope>NUCLEOTIDE SEQUENCE [LARGE SCALE GENOMIC DNA]</scope>
    <source>
        <strain evidence="1 2">XR_2019</strain>
        <tissue evidence="1">Muscle</tissue>
    </source>
</reference>
<dbReference type="Proteomes" id="UP001444071">
    <property type="component" value="Unassembled WGS sequence"/>
</dbReference>
<gene>
    <name evidence="1" type="ORF">XENORESO_005582</name>
</gene>
<comment type="caution">
    <text evidence="1">The sequence shown here is derived from an EMBL/GenBank/DDBJ whole genome shotgun (WGS) entry which is preliminary data.</text>
</comment>